<feature type="domain" description="Bacterial Ig" evidence="14">
    <location>
        <begin position="746"/>
        <end position="816"/>
    </location>
</feature>
<feature type="domain" description="Bacterial Ig" evidence="14">
    <location>
        <begin position="819"/>
        <end position="900"/>
    </location>
</feature>
<keyword evidence="5 10" id="KW-0645">Protease</keyword>
<keyword evidence="7 10" id="KW-0720">Serine protease</keyword>
<dbReference type="Gene3D" id="2.60.40.10">
    <property type="entry name" value="Immunoglobulins"/>
    <property type="match status" value="4"/>
</dbReference>
<evidence type="ECO:0000256" key="7">
    <source>
        <dbReference type="ARBA" id="ARBA00022825"/>
    </source>
</evidence>
<gene>
    <name evidence="15" type="primary">wprA</name>
    <name evidence="15" type="ordered locus">BMD_1153</name>
</gene>
<dbReference type="PRINTS" id="PR00723">
    <property type="entry name" value="SUBTILISIN"/>
</dbReference>
<dbReference type="GO" id="GO:0006508">
    <property type="term" value="P:proteolysis"/>
    <property type="evidence" value="ECO:0007669"/>
    <property type="project" value="UniProtKB-KW"/>
</dbReference>
<dbReference type="PATRIC" id="fig|592022.4.peg.1081"/>
<dbReference type="EMBL" id="CP001982">
    <property type="protein sequence ID" value="ADF38014.1"/>
    <property type="molecule type" value="Genomic_DNA"/>
</dbReference>
<dbReference type="PROSITE" id="PS00138">
    <property type="entry name" value="SUBTILASE_SER"/>
    <property type="match status" value="1"/>
</dbReference>
<feature type="region of interest" description="Disordered" evidence="11">
    <location>
        <begin position="141"/>
        <end position="160"/>
    </location>
</feature>
<evidence type="ECO:0000259" key="14">
    <source>
        <dbReference type="Pfam" id="PF17936"/>
    </source>
</evidence>
<feature type="chain" id="PRO_5038430832" evidence="12">
    <location>
        <begin position="24"/>
        <end position="1066"/>
    </location>
</feature>
<dbReference type="InterPro" id="IPR041498">
    <property type="entry name" value="Big_6"/>
</dbReference>
<evidence type="ECO:0000259" key="13">
    <source>
        <dbReference type="Pfam" id="PF00082"/>
    </source>
</evidence>
<name>D5DCR5_PRIM3</name>
<feature type="compositionally biased region" description="Basic and acidic residues" evidence="11">
    <location>
        <begin position="689"/>
        <end position="702"/>
    </location>
</feature>
<feature type="domain" description="Bacterial Ig" evidence="14">
    <location>
        <begin position="903"/>
        <end position="983"/>
    </location>
</feature>
<keyword evidence="4" id="KW-0964">Secreted</keyword>
<feature type="signal peptide" evidence="12">
    <location>
        <begin position="1"/>
        <end position="23"/>
    </location>
</feature>
<dbReference type="InterPro" id="IPR000209">
    <property type="entry name" value="Peptidase_S8/S53_dom"/>
</dbReference>
<comment type="subcellular location">
    <subcellularLocation>
        <location evidence="2">Secreted</location>
    </subcellularLocation>
</comment>
<dbReference type="InterPro" id="IPR036852">
    <property type="entry name" value="Peptidase_S8/S53_dom_sf"/>
</dbReference>
<proteinExistence type="inferred from homology"/>
<dbReference type="PROSITE" id="PS00137">
    <property type="entry name" value="SUBTILASE_HIS"/>
    <property type="match status" value="1"/>
</dbReference>
<evidence type="ECO:0000313" key="16">
    <source>
        <dbReference type="Proteomes" id="UP000002365"/>
    </source>
</evidence>
<dbReference type="InterPro" id="IPR013783">
    <property type="entry name" value="Ig-like_fold"/>
</dbReference>
<dbReference type="InterPro" id="IPR023828">
    <property type="entry name" value="Peptidase_S8_Ser-AS"/>
</dbReference>
<feature type="region of interest" description="Disordered" evidence="11">
    <location>
        <begin position="689"/>
        <end position="722"/>
    </location>
</feature>
<dbReference type="Gene3D" id="3.40.50.200">
    <property type="entry name" value="Peptidase S8/S53 domain"/>
    <property type="match status" value="1"/>
</dbReference>
<dbReference type="EC" id="3.4.21.-" evidence="15"/>
<comment type="similarity">
    <text evidence="3 10">Belongs to the peptidase S8 family.</text>
</comment>
<evidence type="ECO:0000256" key="9">
    <source>
        <dbReference type="PIRSR" id="PIRSR615500-1"/>
    </source>
</evidence>
<evidence type="ECO:0000256" key="4">
    <source>
        <dbReference type="ARBA" id="ARBA00022525"/>
    </source>
</evidence>
<dbReference type="PROSITE" id="PS51892">
    <property type="entry name" value="SUBTILASE"/>
    <property type="match status" value="1"/>
</dbReference>
<organism evidence="15 16">
    <name type="scientific">Priestia megaterium (strain DSM 319 / IMG 1521)</name>
    <name type="common">Bacillus megaterium</name>
    <dbReference type="NCBI Taxonomy" id="592022"/>
    <lineage>
        <taxon>Bacteria</taxon>
        <taxon>Bacillati</taxon>
        <taxon>Bacillota</taxon>
        <taxon>Bacilli</taxon>
        <taxon>Bacillales</taxon>
        <taxon>Bacillaceae</taxon>
        <taxon>Priestia</taxon>
    </lineage>
</organism>
<dbReference type="PANTHER" id="PTHR43806:SF11">
    <property type="entry name" value="CEREVISIN-RELATED"/>
    <property type="match status" value="1"/>
</dbReference>
<evidence type="ECO:0000256" key="10">
    <source>
        <dbReference type="PROSITE-ProRule" id="PRU01240"/>
    </source>
</evidence>
<sequence length="1066" mass="113857">MKKGSIYRFIAFALMFTLCFSQLGLLKTQAAGNPPANEKTLSIGKAAKGTFTEPEQTHWYKINPSKQEVAKFSHYRIKLQSDDEVNITVYSSLENAKNNVAFDRYMGYSYKDEPAQLDFPIAWTGPYYVKVEYYGSEDEMIEEDAEDGSTSPEPQPEEKTEVPYTISYEGASLPPSQMVAEECPAELSTSQKENGKGILKDLRTIRDAVLSKTASGKDLSSLYYKAAPFISSKMIIDKSMREQVYKDLVQLKGLFTDVAKNGASSTYMITSADQKAINDLYSIAYKSVPAALKKDLEKVAAQTKLKDVTDLNVSSVLVRAKLVSANSVSTKAETRYIVKLKDGANAKSFKTKAQSKSASIESINPLKQSAASFDNMFVIQLDDSNGKSFSTSSAQGKMTAKQIQALPETEFIEPVQEYHALSMDSQYPYQWSLNNTGKNDGTQHADIQYESLEKLLNGQKLKDTVIAVADTGVDSSLADLKGVVDTKTGYNYVDRSSNATDDNGHGTHVAGIIAASANNNYSMAGINSHAKILPVKILDASGSGDTEQIAYGIKYAVDHGAKVINLSLGGSYSRVLEYSLKYAYDHNVTVVAASGNDGMEELSYPASSAYAISVGASNRLDIVSDYSNYGKGLDITAPGSDIPSLVPDGNVTYLSGTSMATPHVAAVAGLLLSQNPGLKPKDVEKRLTDTAKDIKFDEKDAPVYDDEESPEESPEEPPAPGYDYVSGWGRLNAYSAVSAQQLQAQVNTFVSTQKVVTGKAQSGSTVKVMNGSKTLGTVKADAKNTFSVNIPAQKADTVLQVVVTNGKASTSIRAVVQKAPAKPAVKAVTNKDEYVTGTSKANFTVNVKNSAKKVIASAKADAKGAFKVKIPKQKENTVLYITATNSQQQESEEVKVTVLDVIAPNAPKVNPVSDADTAIKGTAEANAAVVAKVNNKEIGKAKANAKGQYSITIKKQKAGTAISVTAADAANNTSKATTVKVSDKTPPAAPSVNAVTTKSTAVTGKAEANATVTVTVNKKGIGSAAANSKGQYSVKIKKQKEKTVLSVTAKDKANNTSKATTKTVTK</sequence>
<feature type="compositionally biased region" description="Acidic residues" evidence="11">
    <location>
        <begin position="703"/>
        <end position="715"/>
    </location>
</feature>
<dbReference type="SUPFAM" id="SSF52743">
    <property type="entry name" value="Subtilisin-like"/>
    <property type="match status" value="1"/>
</dbReference>
<dbReference type="Pfam" id="PF00082">
    <property type="entry name" value="Peptidase_S8"/>
    <property type="match status" value="1"/>
</dbReference>
<evidence type="ECO:0000256" key="5">
    <source>
        <dbReference type="ARBA" id="ARBA00022670"/>
    </source>
</evidence>
<evidence type="ECO:0000256" key="3">
    <source>
        <dbReference type="ARBA" id="ARBA00011073"/>
    </source>
</evidence>
<dbReference type="Pfam" id="PF17936">
    <property type="entry name" value="Big_6"/>
    <property type="match status" value="4"/>
</dbReference>
<evidence type="ECO:0000256" key="12">
    <source>
        <dbReference type="SAM" id="SignalP"/>
    </source>
</evidence>
<dbReference type="InterPro" id="IPR022398">
    <property type="entry name" value="Peptidase_S8_His-AS"/>
</dbReference>
<dbReference type="GO" id="GO:0005576">
    <property type="term" value="C:extracellular region"/>
    <property type="evidence" value="ECO:0007669"/>
    <property type="project" value="UniProtKB-SubCell"/>
</dbReference>
<keyword evidence="8" id="KW-0106">Calcium</keyword>
<dbReference type="KEGG" id="bmd:BMD_1153"/>
<dbReference type="HOGENOM" id="CLU_323576_0_0_9"/>
<feature type="domain" description="Peptidase S8/S53" evidence="13">
    <location>
        <begin position="462"/>
        <end position="694"/>
    </location>
</feature>
<dbReference type="InterPro" id="IPR050131">
    <property type="entry name" value="Peptidase_S8_subtilisin-like"/>
</dbReference>
<protein>
    <submittedName>
        <fullName evidence="15">Cell wall-associated (Serine) protease</fullName>
        <ecNumber evidence="15">3.4.21.-</ecNumber>
    </submittedName>
</protein>
<dbReference type="InterPro" id="IPR015500">
    <property type="entry name" value="Peptidase_S8_subtilisin-rel"/>
</dbReference>
<evidence type="ECO:0000256" key="11">
    <source>
        <dbReference type="SAM" id="MobiDB-lite"/>
    </source>
</evidence>
<dbReference type="InterPro" id="IPR034084">
    <property type="entry name" value="Thermitase-like_dom"/>
</dbReference>
<evidence type="ECO:0000256" key="6">
    <source>
        <dbReference type="ARBA" id="ARBA00022801"/>
    </source>
</evidence>
<feature type="domain" description="Bacterial Ig" evidence="14">
    <location>
        <begin position="987"/>
        <end position="1064"/>
    </location>
</feature>
<feature type="active site" description="Charge relay system" evidence="9 10">
    <location>
        <position position="470"/>
    </location>
</feature>
<dbReference type="Gene3D" id="2.60.120.380">
    <property type="match status" value="1"/>
</dbReference>
<dbReference type="CDD" id="cd07484">
    <property type="entry name" value="Peptidases_S8_Thermitase_like"/>
    <property type="match status" value="1"/>
</dbReference>
<dbReference type="RefSeq" id="WP_013082147.1">
    <property type="nucleotide sequence ID" value="NC_014103.1"/>
</dbReference>
<evidence type="ECO:0000256" key="8">
    <source>
        <dbReference type="ARBA" id="ARBA00022837"/>
    </source>
</evidence>
<accession>D5DCR5</accession>
<dbReference type="PANTHER" id="PTHR43806">
    <property type="entry name" value="PEPTIDASE S8"/>
    <property type="match status" value="1"/>
</dbReference>
<keyword evidence="12" id="KW-0732">Signal</keyword>
<evidence type="ECO:0000313" key="15">
    <source>
        <dbReference type="EMBL" id="ADF38014.1"/>
    </source>
</evidence>
<reference evidence="15 16" key="1">
    <citation type="journal article" date="2011" name="J. Bacteriol.">
        <title>Genome sequences of the biotechnologically important Bacillus megaterium strains QM B1551 and DSM319.</title>
        <authorList>
            <person name="Eppinger M."/>
            <person name="Bunk B."/>
            <person name="Johns M.A."/>
            <person name="Edirisinghe J.N."/>
            <person name="Kutumbaka K.K."/>
            <person name="Koenig S.S."/>
            <person name="Huot Creasy H."/>
            <person name="Rosovitz M.J."/>
            <person name="Riley D.R."/>
            <person name="Daugherty S."/>
            <person name="Martin M."/>
            <person name="Elbourne L.D."/>
            <person name="Paulsen I."/>
            <person name="Biedendieck R."/>
            <person name="Braun C."/>
            <person name="Grayburn S."/>
            <person name="Dhingra S."/>
            <person name="Lukyanchuk V."/>
            <person name="Ball B."/>
            <person name="Ul-Qamar R."/>
            <person name="Seibel J."/>
            <person name="Bremer E."/>
            <person name="Jahn D."/>
            <person name="Ravel J."/>
            <person name="Vary P.S."/>
        </authorList>
    </citation>
    <scope>NUCLEOTIDE SEQUENCE [LARGE SCALE GENOMIC DNA]</scope>
    <source>
        <strain evidence="16">DSM 319 / IMG 1521</strain>
    </source>
</reference>
<evidence type="ECO:0000256" key="2">
    <source>
        <dbReference type="ARBA" id="ARBA00004613"/>
    </source>
</evidence>
<feature type="active site" description="Charge relay system" evidence="9 10">
    <location>
        <position position="658"/>
    </location>
</feature>
<evidence type="ECO:0000256" key="1">
    <source>
        <dbReference type="ARBA" id="ARBA00001913"/>
    </source>
</evidence>
<feature type="active site" description="Charge relay system" evidence="9 10">
    <location>
        <position position="505"/>
    </location>
</feature>
<dbReference type="Proteomes" id="UP000002365">
    <property type="component" value="Chromosome"/>
</dbReference>
<dbReference type="AlphaFoldDB" id="D5DCR5"/>
<dbReference type="GO" id="GO:0004252">
    <property type="term" value="F:serine-type endopeptidase activity"/>
    <property type="evidence" value="ECO:0007669"/>
    <property type="project" value="UniProtKB-UniRule"/>
</dbReference>
<comment type="cofactor">
    <cofactor evidence="1">
        <name>Ca(2+)</name>
        <dbReference type="ChEBI" id="CHEBI:29108"/>
    </cofactor>
</comment>
<keyword evidence="6 10" id="KW-0378">Hydrolase</keyword>